<accession>A0A1I0WXG0</accession>
<feature type="transmembrane region" description="Helical" evidence="1">
    <location>
        <begin position="102"/>
        <end position="123"/>
    </location>
</feature>
<keyword evidence="1" id="KW-0812">Transmembrane</keyword>
<evidence type="ECO:0000256" key="1">
    <source>
        <dbReference type="SAM" id="Phobius"/>
    </source>
</evidence>
<dbReference type="Proteomes" id="UP000198619">
    <property type="component" value="Unassembled WGS sequence"/>
</dbReference>
<name>A0A1I0WXG0_9CLOT</name>
<gene>
    <name evidence="2" type="ORF">SAMN04488528_100698</name>
</gene>
<dbReference type="EMBL" id="FOKI01000006">
    <property type="protein sequence ID" value="SFA92736.1"/>
    <property type="molecule type" value="Genomic_DNA"/>
</dbReference>
<feature type="transmembrane region" description="Helical" evidence="1">
    <location>
        <begin position="6"/>
        <end position="24"/>
    </location>
</feature>
<evidence type="ECO:0000313" key="2">
    <source>
        <dbReference type="EMBL" id="SFA92736.1"/>
    </source>
</evidence>
<dbReference type="STRING" id="84698.SAMN04488528_100698"/>
<feature type="transmembrane region" description="Helical" evidence="1">
    <location>
        <begin position="33"/>
        <end position="50"/>
    </location>
</feature>
<feature type="transmembrane region" description="Helical" evidence="1">
    <location>
        <begin position="135"/>
        <end position="161"/>
    </location>
</feature>
<keyword evidence="1" id="KW-0472">Membrane</keyword>
<evidence type="ECO:0000313" key="3">
    <source>
        <dbReference type="Proteomes" id="UP000198619"/>
    </source>
</evidence>
<protein>
    <recommendedName>
        <fullName evidence="4">Energy-coupling factor transport system substrate-specific component</fullName>
    </recommendedName>
</protein>
<keyword evidence="3" id="KW-1185">Reference proteome</keyword>
<keyword evidence="1" id="KW-1133">Transmembrane helix</keyword>
<evidence type="ECO:0008006" key="4">
    <source>
        <dbReference type="Google" id="ProtNLM"/>
    </source>
</evidence>
<reference evidence="2 3" key="1">
    <citation type="submission" date="2016-10" db="EMBL/GenBank/DDBJ databases">
        <authorList>
            <person name="de Groot N.N."/>
        </authorList>
    </citation>
    <scope>NUCLEOTIDE SEQUENCE [LARGE SCALE GENOMIC DNA]</scope>
    <source>
        <strain evidence="2 3">DSM 12271</strain>
    </source>
</reference>
<sequence length="167" mass="19626">MNNKSLVISRGGLFTALSVIFLYLSSILITNRLGFMILTSIVLVASIISIKFKYSFLVYISTSIICFMIGLRGVTFAYLILFGLYPFVKYKIESLRKTILEFFLKFIFINVTFFLSYYLYSYLFLDLNSLIKFPMFIFIIGIEICFLIYDYILTLISQYIIKRFKFL</sequence>
<feature type="transmembrane region" description="Helical" evidence="1">
    <location>
        <begin position="56"/>
        <end position="81"/>
    </location>
</feature>
<dbReference type="AlphaFoldDB" id="A0A1I0WXG0"/>
<organism evidence="2 3">
    <name type="scientific">Clostridium frigidicarnis</name>
    <dbReference type="NCBI Taxonomy" id="84698"/>
    <lineage>
        <taxon>Bacteria</taxon>
        <taxon>Bacillati</taxon>
        <taxon>Bacillota</taxon>
        <taxon>Clostridia</taxon>
        <taxon>Eubacteriales</taxon>
        <taxon>Clostridiaceae</taxon>
        <taxon>Clostridium</taxon>
    </lineage>
</organism>
<proteinExistence type="predicted"/>